<dbReference type="Proteomes" id="UP000799118">
    <property type="component" value="Unassembled WGS sequence"/>
</dbReference>
<dbReference type="SUPFAM" id="SSF50685">
    <property type="entry name" value="Barwin-like endoglucanases"/>
    <property type="match status" value="1"/>
</dbReference>
<organism evidence="2 3">
    <name type="scientific">Gymnopus androsaceus JB14</name>
    <dbReference type="NCBI Taxonomy" id="1447944"/>
    <lineage>
        <taxon>Eukaryota</taxon>
        <taxon>Fungi</taxon>
        <taxon>Dikarya</taxon>
        <taxon>Basidiomycota</taxon>
        <taxon>Agaricomycotina</taxon>
        <taxon>Agaricomycetes</taxon>
        <taxon>Agaricomycetidae</taxon>
        <taxon>Agaricales</taxon>
        <taxon>Marasmiineae</taxon>
        <taxon>Omphalotaceae</taxon>
        <taxon>Gymnopus</taxon>
    </lineage>
</organism>
<dbReference type="SUPFAM" id="SSF49899">
    <property type="entry name" value="Concanavalin A-like lectins/glucanases"/>
    <property type="match status" value="1"/>
</dbReference>
<dbReference type="InterPro" id="IPR036908">
    <property type="entry name" value="RlpA-like_sf"/>
</dbReference>
<dbReference type="GO" id="GO:0009251">
    <property type="term" value="P:glucan catabolic process"/>
    <property type="evidence" value="ECO:0007669"/>
    <property type="project" value="TreeGrafter"/>
</dbReference>
<gene>
    <name evidence="2" type="ORF">BT96DRAFT_978897</name>
</gene>
<dbReference type="Pfam" id="PF26113">
    <property type="entry name" value="GH16_XgeA"/>
    <property type="match status" value="1"/>
</dbReference>
<evidence type="ECO:0008006" key="4">
    <source>
        <dbReference type="Google" id="ProtNLM"/>
    </source>
</evidence>
<evidence type="ECO:0000313" key="3">
    <source>
        <dbReference type="Proteomes" id="UP000799118"/>
    </source>
</evidence>
<name>A0A6A4H5X4_9AGAR</name>
<evidence type="ECO:0000256" key="1">
    <source>
        <dbReference type="SAM" id="SignalP"/>
    </source>
</evidence>
<accession>A0A6A4H5X4</accession>
<dbReference type="PANTHER" id="PTHR10963:SF24">
    <property type="entry name" value="GLYCOSIDASE C21B10.07-RELATED"/>
    <property type="match status" value="1"/>
</dbReference>
<feature type="chain" id="PRO_5025588272" description="GH16 domain-containing protein" evidence="1">
    <location>
        <begin position="22"/>
        <end position="514"/>
    </location>
</feature>
<dbReference type="PANTHER" id="PTHR10963">
    <property type="entry name" value="GLYCOSYL HYDROLASE-RELATED"/>
    <property type="match status" value="1"/>
</dbReference>
<protein>
    <recommendedName>
        <fullName evidence="4">GH16 domain-containing protein</fullName>
    </recommendedName>
</protein>
<dbReference type="Gene3D" id="2.40.40.10">
    <property type="entry name" value="RlpA-like domain"/>
    <property type="match status" value="1"/>
</dbReference>
<reference evidence="2" key="1">
    <citation type="journal article" date="2019" name="Environ. Microbiol.">
        <title>Fungal ecological strategies reflected in gene transcription - a case study of two litter decomposers.</title>
        <authorList>
            <person name="Barbi F."/>
            <person name="Kohler A."/>
            <person name="Barry K."/>
            <person name="Baskaran P."/>
            <person name="Daum C."/>
            <person name="Fauchery L."/>
            <person name="Ihrmark K."/>
            <person name="Kuo A."/>
            <person name="LaButti K."/>
            <person name="Lipzen A."/>
            <person name="Morin E."/>
            <person name="Grigoriev I.V."/>
            <person name="Henrissat B."/>
            <person name="Lindahl B."/>
            <person name="Martin F."/>
        </authorList>
    </citation>
    <scope>NUCLEOTIDE SEQUENCE</scope>
    <source>
        <strain evidence="2">JB14</strain>
    </source>
</reference>
<proteinExistence type="predicted"/>
<dbReference type="Gene3D" id="2.60.120.200">
    <property type="match status" value="1"/>
</dbReference>
<dbReference type="EMBL" id="ML769570">
    <property type="protein sequence ID" value="KAE9393511.1"/>
    <property type="molecule type" value="Genomic_DNA"/>
</dbReference>
<keyword evidence="3" id="KW-1185">Reference proteome</keyword>
<dbReference type="InterPro" id="IPR013320">
    <property type="entry name" value="ConA-like_dom_sf"/>
</dbReference>
<evidence type="ECO:0000313" key="2">
    <source>
        <dbReference type="EMBL" id="KAE9393511.1"/>
    </source>
</evidence>
<sequence length="514" mass="52927">MRTSTTTTTLAALSLASLAAASSHHNNAALHRRTMHKLRARASEGIAYYGYQNGTTNACGTVSQDTDMIAGLSATYISGTSTADCWQHLTVTNTDTGASIDVTATDNCKVCGDSDVYLSTSAFEALNAGTLNGGTLNITWAWASSSGSSSSSVSVASSSSVSVSSSSADSSSPTSVSVAEAIAPAPTSSSVSSTVASTSASTSAASSTSSTASAAATGSSSNGWTLSQSLTGQNLINYFTASSGASDNSGVANYVDNLISVNSDGDVLMWVDTTENVNLRNSMKLSSSETFNVGTMMIFDIVHMPTGCGTWPALWLLGGGTWPAGGEIDIIEGVNEYVHNVMSIHTSEGCSITQNNVNALVDSTINVASDLDCYAYADQDQTCAATSSQTNSYGSGFNAGGGTYAIQIIDAGIYINYWAAGMEVPTRARGVLRRSSRRPTVRLGRTFTDLALIIDTNLGGTFTEGVWSTSGAGGQQTSCASSTGYSTAASYVQNMGSAFSEAYWQISSINIYSQ</sequence>
<keyword evidence="1" id="KW-0732">Signal</keyword>
<dbReference type="AlphaFoldDB" id="A0A6A4H5X4"/>
<dbReference type="CDD" id="cd22191">
    <property type="entry name" value="DPBB_RlpA_EXP_N-like"/>
    <property type="match status" value="1"/>
</dbReference>
<dbReference type="InterPro" id="IPR050546">
    <property type="entry name" value="Glycosyl_Hydrlase_16"/>
</dbReference>
<feature type="signal peptide" evidence="1">
    <location>
        <begin position="1"/>
        <end position="21"/>
    </location>
</feature>
<dbReference type="OrthoDB" id="192832at2759"/>